<dbReference type="PIRSF" id="PIRSF003073">
    <property type="entry name" value="DNAC_TnpB_IstB"/>
    <property type="match status" value="1"/>
</dbReference>
<dbReference type="NCBIfam" id="NF038214">
    <property type="entry name" value="IS21_help_AAA"/>
    <property type="match status" value="1"/>
</dbReference>
<feature type="domain" description="AAA+ ATPase" evidence="4">
    <location>
        <begin position="99"/>
        <end position="237"/>
    </location>
</feature>
<dbReference type="CDD" id="cd00009">
    <property type="entry name" value="AAA"/>
    <property type="match status" value="1"/>
</dbReference>
<dbReference type="GO" id="GO:0006260">
    <property type="term" value="P:DNA replication"/>
    <property type="evidence" value="ECO:0007669"/>
    <property type="project" value="TreeGrafter"/>
</dbReference>
<dbReference type="InterPro" id="IPR002611">
    <property type="entry name" value="IstB_ATP-bd"/>
</dbReference>
<proteinExistence type="inferred from homology"/>
<protein>
    <submittedName>
        <fullName evidence="5">IS21 family transposase ISBmu3</fullName>
    </submittedName>
</protein>
<dbReference type="Gene3D" id="3.40.50.300">
    <property type="entry name" value="P-loop containing nucleotide triphosphate hydrolases"/>
    <property type="match status" value="1"/>
</dbReference>
<gene>
    <name evidence="5" type="ORF">SDC9_88012</name>
</gene>
<sequence length="244" mass="27538">MINTNATLEQLEQLKLNGMAQAYRGALALPTHEQPTSHELLARLVEAEAQNRTGQRTQMYLKLSKLRYDAVIEQVQCSPSRNLTRDELLSLSDCSFIQRSENILITGATGCGKSYLACALGRQACSMGYKVYYLGMNRFIERLILARLDGSYIKLLNQLEKVPLIILDDFGLAPLDHNTKLTLLQLLEDRYGKRSTIITSQLPVKSWYQYLDEPTLADAIMDRLSGAAHKIELKGESLRKKSKE</sequence>
<evidence type="ECO:0000313" key="5">
    <source>
        <dbReference type="EMBL" id="MPM41357.1"/>
    </source>
</evidence>
<dbReference type="SUPFAM" id="SSF52540">
    <property type="entry name" value="P-loop containing nucleoside triphosphate hydrolases"/>
    <property type="match status" value="1"/>
</dbReference>
<dbReference type="PANTHER" id="PTHR30050:SF4">
    <property type="entry name" value="ATP-BINDING PROTEIN RV3427C IN INSERTION SEQUENCE-RELATED"/>
    <property type="match status" value="1"/>
</dbReference>
<keyword evidence="3" id="KW-0067">ATP-binding</keyword>
<name>A0A644ZKV4_9ZZZZ</name>
<evidence type="ECO:0000256" key="2">
    <source>
        <dbReference type="ARBA" id="ARBA00022741"/>
    </source>
</evidence>
<dbReference type="InterPro" id="IPR047661">
    <property type="entry name" value="IstB"/>
</dbReference>
<reference evidence="5" key="1">
    <citation type="submission" date="2019-08" db="EMBL/GenBank/DDBJ databases">
        <authorList>
            <person name="Kucharzyk K."/>
            <person name="Murdoch R.W."/>
            <person name="Higgins S."/>
            <person name="Loffler F."/>
        </authorList>
    </citation>
    <scope>NUCLEOTIDE SEQUENCE</scope>
</reference>
<dbReference type="PANTHER" id="PTHR30050">
    <property type="entry name" value="CHROMOSOMAL REPLICATION INITIATOR PROTEIN DNAA"/>
    <property type="match status" value="1"/>
</dbReference>
<evidence type="ECO:0000259" key="4">
    <source>
        <dbReference type="SMART" id="SM00382"/>
    </source>
</evidence>
<dbReference type="InterPro" id="IPR027417">
    <property type="entry name" value="P-loop_NTPase"/>
</dbReference>
<dbReference type="GO" id="GO:0005524">
    <property type="term" value="F:ATP binding"/>
    <property type="evidence" value="ECO:0007669"/>
    <property type="project" value="UniProtKB-KW"/>
</dbReference>
<dbReference type="Pfam" id="PF01695">
    <property type="entry name" value="IstB_IS21"/>
    <property type="match status" value="1"/>
</dbReference>
<keyword evidence="2" id="KW-0547">Nucleotide-binding</keyword>
<dbReference type="InterPro" id="IPR028350">
    <property type="entry name" value="DNAC/IstB-like"/>
</dbReference>
<organism evidence="5">
    <name type="scientific">bioreactor metagenome</name>
    <dbReference type="NCBI Taxonomy" id="1076179"/>
    <lineage>
        <taxon>unclassified sequences</taxon>
        <taxon>metagenomes</taxon>
        <taxon>ecological metagenomes</taxon>
    </lineage>
</organism>
<dbReference type="EMBL" id="VSSQ01009343">
    <property type="protein sequence ID" value="MPM41357.1"/>
    <property type="molecule type" value="Genomic_DNA"/>
</dbReference>
<comment type="similarity">
    <text evidence="1">Belongs to the IS21/IS1162 putative ATP-binding protein family.</text>
</comment>
<dbReference type="InterPro" id="IPR003593">
    <property type="entry name" value="AAA+_ATPase"/>
</dbReference>
<evidence type="ECO:0000256" key="3">
    <source>
        <dbReference type="ARBA" id="ARBA00022840"/>
    </source>
</evidence>
<evidence type="ECO:0000256" key="1">
    <source>
        <dbReference type="ARBA" id="ARBA00008059"/>
    </source>
</evidence>
<accession>A0A644ZKV4</accession>
<comment type="caution">
    <text evidence="5">The sequence shown here is derived from an EMBL/GenBank/DDBJ whole genome shotgun (WGS) entry which is preliminary data.</text>
</comment>
<dbReference type="AlphaFoldDB" id="A0A644ZKV4"/>
<dbReference type="SMART" id="SM00382">
    <property type="entry name" value="AAA"/>
    <property type="match status" value="1"/>
</dbReference>